<dbReference type="InterPro" id="IPR041698">
    <property type="entry name" value="Methyltransf_25"/>
</dbReference>
<dbReference type="PANTHER" id="PTHR43591:SF24">
    <property type="entry name" value="2-METHOXY-6-POLYPRENYL-1,4-BENZOQUINOL METHYLASE, MITOCHONDRIAL"/>
    <property type="match status" value="1"/>
</dbReference>
<keyword evidence="3" id="KW-1185">Reference proteome</keyword>
<evidence type="ECO:0000313" key="2">
    <source>
        <dbReference type="EMBL" id="CAG8644477.1"/>
    </source>
</evidence>
<comment type="caution">
    <text evidence="2">The sequence shown here is derived from an EMBL/GenBank/DDBJ whole genome shotgun (WGS) entry which is preliminary data.</text>
</comment>
<feature type="non-terminal residue" evidence="2">
    <location>
        <position position="1"/>
    </location>
</feature>
<dbReference type="OrthoDB" id="2013972at2759"/>
<dbReference type="EMBL" id="CAJVPY010005504">
    <property type="protein sequence ID" value="CAG8644477.1"/>
    <property type="molecule type" value="Genomic_DNA"/>
</dbReference>
<reference evidence="2" key="1">
    <citation type="submission" date="2021-06" db="EMBL/GenBank/DDBJ databases">
        <authorList>
            <person name="Kallberg Y."/>
            <person name="Tangrot J."/>
            <person name="Rosling A."/>
        </authorList>
    </citation>
    <scope>NUCLEOTIDE SEQUENCE</scope>
    <source>
        <strain evidence="2">MA453B</strain>
    </source>
</reference>
<dbReference type="InterPro" id="IPR029063">
    <property type="entry name" value="SAM-dependent_MTases_sf"/>
</dbReference>
<evidence type="ECO:0000313" key="3">
    <source>
        <dbReference type="Proteomes" id="UP000789405"/>
    </source>
</evidence>
<protein>
    <submittedName>
        <fullName evidence="2">15748_t:CDS:1</fullName>
    </submittedName>
</protein>
<dbReference type="Gene3D" id="3.40.50.150">
    <property type="entry name" value="Vaccinia Virus protein VP39"/>
    <property type="match status" value="1"/>
</dbReference>
<dbReference type="SUPFAM" id="SSF53335">
    <property type="entry name" value="S-adenosyl-L-methionine-dependent methyltransferases"/>
    <property type="match status" value="1"/>
</dbReference>
<accession>A0A9N9H2R3</accession>
<dbReference type="CDD" id="cd02440">
    <property type="entry name" value="AdoMet_MTases"/>
    <property type="match status" value="1"/>
</dbReference>
<evidence type="ECO:0000259" key="1">
    <source>
        <dbReference type="Pfam" id="PF13649"/>
    </source>
</evidence>
<proteinExistence type="predicted"/>
<name>A0A9N9H2R3_9GLOM</name>
<dbReference type="AlphaFoldDB" id="A0A9N9H2R3"/>
<dbReference type="Proteomes" id="UP000789405">
    <property type="component" value="Unassembled WGS sequence"/>
</dbReference>
<gene>
    <name evidence="2" type="ORF">DERYTH_LOCUS9839</name>
</gene>
<dbReference type="Pfam" id="PF13649">
    <property type="entry name" value="Methyltransf_25"/>
    <property type="match status" value="1"/>
</dbReference>
<feature type="domain" description="Methyltransferase" evidence="1">
    <location>
        <begin position="70"/>
        <end position="163"/>
    </location>
</feature>
<dbReference type="PANTHER" id="PTHR43591">
    <property type="entry name" value="METHYLTRANSFERASE"/>
    <property type="match status" value="1"/>
</dbReference>
<organism evidence="2 3">
    <name type="scientific">Dentiscutata erythropus</name>
    <dbReference type="NCBI Taxonomy" id="1348616"/>
    <lineage>
        <taxon>Eukaryota</taxon>
        <taxon>Fungi</taxon>
        <taxon>Fungi incertae sedis</taxon>
        <taxon>Mucoromycota</taxon>
        <taxon>Glomeromycotina</taxon>
        <taxon>Glomeromycetes</taxon>
        <taxon>Diversisporales</taxon>
        <taxon>Gigasporaceae</taxon>
        <taxon>Dentiscutata</taxon>
    </lineage>
</organism>
<sequence>INEVSSILLDQYKIIGGRKFLNAPEANYCMPSDETELRRIEIAHMLRRYSWKGNFCAPVEYMLKNCKANVLDAGCGAGCWVFDLGNEFPNSTFIGIDIQSSGFPPVNERPPNTGFLEYNLISGIPFPDETFDYVHVSSMWSAFTKQQYINVIHELVRVTKYNGWIEIFEPNMDFKNLGNSMKGVQDAFHTKLKENGIEPMIFLEISKCIRSFNELTNIEHRKLNDSIGGWAGRYGEYVLEAIQQLYESATYMADYMGISQSDYQKLIEDFDNQCNKNRTYIETHSFFAKKVKILETQ</sequence>
<dbReference type="GO" id="GO:0008168">
    <property type="term" value="F:methyltransferase activity"/>
    <property type="evidence" value="ECO:0007669"/>
    <property type="project" value="TreeGrafter"/>
</dbReference>